<evidence type="ECO:0000313" key="4">
    <source>
        <dbReference type="Proteomes" id="UP000481861"/>
    </source>
</evidence>
<accession>A0A7C8IDV7</accession>
<gene>
    <name evidence="3" type="ORF">BDV95DRAFT_589827</name>
</gene>
<dbReference type="GO" id="GO:0004843">
    <property type="term" value="F:cysteine-type deubiquitinase activity"/>
    <property type="evidence" value="ECO:0007669"/>
    <property type="project" value="InterPro"/>
</dbReference>
<evidence type="ECO:0000313" key="3">
    <source>
        <dbReference type="EMBL" id="KAF2877214.1"/>
    </source>
</evidence>
<dbReference type="SUPFAM" id="SSF54001">
    <property type="entry name" value="Cysteine proteinases"/>
    <property type="match status" value="1"/>
</dbReference>
<dbReference type="PROSITE" id="PS50235">
    <property type="entry name" value="USP_3"/>
    <property type="match status" value="1"/>
</dbReference>
<sequence>MASAPATLPTRSRETHPPHGLKQTASYSSSLSAALDILAAEIDFEQIRKDLGPVHTGRWIDQRLRGDLAVLLLRAEKDGNQAYKERCISELKTHAEQTNPLAELLHVLGHIRTTMQSPAQGPVGTRLLQCMLGTYCNLDSNRQLAQGPAEWLRDLLDLMACGKTYRKGSSAKSPVRETSIVRNLFGVPKASMVICSDCTAVNREPVNHDWVLDLDCASLLEAHRALSQTTECNGPNPPLTSVTALLAHALRPKRLPNQRCSNCRDVNSSAQKYWLGLTRLPKTLVMDFNRTLPSSTQQRTYHYDPHVAIEPAIDLADFSIPNATGSSAVYTLRTLVQHVQEDGRYVVYTQTQTGTRTEHCHREWWYCDGEVVGRASLRGVLSGCGDAGTQLGVCLVVYGREG</sequence>
<dbReference type="EMBL" id="JAADJZ010000002">
    <property type="protein sequence ID" value="KAF2877214.1"/>
    <property type="molecule type" value="Genomic_DNA"/>
</dbReference>
<protein>
    <recommendedName>
        <fullName evidence="2">USP domain-containing protein</fullName>
    </recommendedName>
</protein>
<organism evidence="3 4">
    <name type="scientific">Massariosphaeria phaeospora</name>
    <dbReference type="NCBI Taxonomy" id="100035"/>
    <lineage>
        <taxon>Eukaryota</taxon>
        <taxon>Fungi</taxon>
        <taxon>Dikarya</taxon>
        <taxon>Ascomycota</taxon>
        <taxon>Pezizomycotina</taxon>
        <taxon>Dothideomycetes</taxon>
        <taxon>Pleosporomycetidae</taxon>
        <taxon>Pleosporales</taxon>
        <taxon>Pleosporales incertae sedis</taxon>
        <taxon>Massariosphaeria</taxon>
    </lineage>
</organism>
<evidence type="ECO:0000256" key="1">
    <source>
        <dbReference type="SAM" id="MobiDB-lite"/>
    </source>
</evidence>
<keyword evidence="4" id="KW-1185">Reference proteome</keyword>
<feature type="region of interest" description="Disordered" evidence="1">
    <location>
        <begin position="1"/>
        <end position="25"/>
    </location>
</feature>
<dbReference type="Gene3D" id="3.90.70.10">
    <property type="entry name" value="Cysteine proteinases"/>
    <property type="match status" value="1"/>
</dbReference>
<dbReference type="AlphaFoldDB" id="A0A7C8IDV7"/>
<name>A0A7C8IDV7_9PLEO</name>
<feature type="domain" description="USP" evidence="2">
    <location>
        <begin position="19"/>
        <end position="401"/>
    </location>
</feature>
<dbReference type="InterPro" id="IPR028889">
    <property type="entry name" value="USP"/>
</dbReference>
<dbReference type="GO" id="GO:0016579">
    <property type="term" value="P:protein deubiquitination"/>
    <property type="evidence" value="ECO:0007669"/>
    <property type="project" value="InterPro"/>
</dbReference>
<evidence type="ECO:0000259" key="2">
    <source>
        <dbReference type="PROSITE" id="PS50235"/>
    </source>
</evidence>
<proteinExistence type="predicted"/>
<dbReference type="Pfam" id="PF00443">
    <property type="entry name" value="UCH"/>
    <property type="match status" value="1"/>
</dbReference>
<comment type="caution">
    <text evidence="3">The sequence shown here is derived from an EMBL/GenBank/DDBJ whole genome shotgun (WGS) entry which is preliminary data.</text>
</comment>
<reference evidence="3 4" key="1">
    <citation type="submission" date="2020-01" db="EMBL/GenBank/DDBJ databases">
        <authorList>
            <consortium name="DOE Joint Genome Institute"/>
            <person name="Haridas S."/>
            <person name="Albert R."/>
            <person name="Binder M."/>
            <person name="Bloem J."/>
            <person name="Labutti K."/>
            <person name="Salamov A."/>
            <person name="Andreopoulos B."/>
            <person name="Baker S.E."/>
            <person name="Barry K."/>
            <person name="Bills G."/>
            <person name="Bluhm B.H."/>
            <person name="Cannon C."/>
            <person name="Castanera R."/>
            <person name="Culley D.E."/>
            <person name="Daum C."/>
            <person name="Ezra D."/>
            <person name="Gonzalez J.B."/>
            <person name="Henrissat B."/>
            <person name="Kuo A."/>
            <person name="Liang C."/>
            <person name="Lipzen A."/>
            <person name="Lutzoni F."/>
            <person name="Magnuson J."/>
            <person name="Mondo S."/>
            <person name="Nolan M."/>
            <person name="Ohm R."/>
            <person name="Pangilinan J."/>
            <person name="Park H.-J.H."/>
            <person name="Ramirez L."/>
            <person name="Alfaro M."/>
            <person name="Sun H."/>
            <person name="Tritt A."/>
            <person name="Yoshinaga Y."/>
            <person name="Zwiers L.-H.L."/>
            <person name="Turgeon B.G."/>
            <person name="Goodwin S.B."/>
            <person name="Spatafora J.W."/>
            <person name="Crous P.W."/>
            <person name="Grigoriev I.V."/>
        </authorList>
    </citation>
    <scope>NUCLEOTIDE SEQUENCE [LARGE SCALE GENOMIC DNA]</scope>
    <source>
        <strain evidence="3 4">CBS 611.86</strain>
    </source>
</reference>
<dbReference type="InterPro" id="IPR001394">
    <property type="entry name" value="Peptidase_C19_UCH"/>
</dbReference>
<dbReference type="InterPro" id="IPR038765">
    <property type="entry name" value="Papain-like_cys_pep_sf"/>
</dbReference>
<dbReference type="Proteomes" id="UP000481861">
    <property type="component" value="Unassembled WGS sequence"/>
</dbReference>